<gene>
    <name evidence="2" type="ORF">CROQUDRAFT_109404</name>
</gene>
<dbReference type="OrthoDB" id="3341476at2759"/>
<accession>A0A9P6NC32</accession>
<protein>
    <submittedName>
        <fullName evidence="2">Uncharacterized protein</fullName>
    </submittedName>
</protein>
<dbReference type="Proteomes" id="UP000886653">
    <property type="component" value="Unassembled WGS sequence"/>
</dbReference>
<evidence type="ECO:0000256" key="1">
    <source>
        <dbReference type="SAM" id="MobiDB-lite"/>
    </source>
</evidence>
<evidence type="ECO:0000313" key="2">
    <source>
        <dbReference type="EMBL" id="KAG0143158.1"/>
    </source>
</evidence>
<evidence type="ECO:0000313" key="3">
    <source>
        <dbReference type="Proteomes" id="UP000886653"/>
    </source>
</evidence>
<feature type="region of interest" description="Disordered" evidence="1">
    <location>
        <begin position="142"/>
        <end position="162"/>
    </location>
</feature>
<organism evidence="2 3">
    <name type="scientific">Cronartium quercuum f. sp. fusiforme G11</name>
    <dbReference type="NCBI Taxonomy" id="708437"/>
    <lineage>
        <taxon>Eukaryota</taxon>
        <taxon>Fungi</taxon>
        <taxon>Dikarya</taxon>
        <taxon>Basidiomycota</taxon>
        <taxon>Pucciniomycotina</taxon>
        <taxon>Pucciniomycetes</taxon>
        <taxon>Pucciniales</taxon>
        <taxon>Coleosporiaceae</taxon>
        <taxon>Cronartium</taxon>
    </lineage>
</organism>
<keyword evidence="3" id="KW-1185">Reference proteome</keyword>
<sequence length="210" mass="23630">MDKRNQGRNGTAWFDQNDESWGMPFDRLRTVRSQIQSQVDGSSRHFQDCSVPTWSRRSRPSTLSRERALGDWSDLWSQDGHRLDHPAPIRLTAAGQSHDKVFGLCSKLPKPSSWAGECNLPSYGAEAQAMPDRRLWMTGPKAYRPGKTSPADPASRRPDYVSQEPAKRVVLLTPRTTSNRLQMSSMATSISFSLPSPQTRQLLVNAYAQE</sequence>
<dbReference type="AlphaFoldDB" id="A0A9P6NC32"/>
<reference evidence="2" key="1">
    <citation type="submission" date="2013-11" db="EMBL/GenBank/DDBJ databases">
        <title>Genome sequence of the fusiform rust pathogen reveals effectors for host alternation and coevolution with pine.</title>
        <authorList>
            <consortium name="DOE Joint Genome Institute"/>
            <person name="Smith K."/>
            <person name="Pendleton A."/>
            <person name="Kubisiak T."/>
            <person name="Anderson C."/>
            <person name="Salamov A."/>
            <person name="Aerts A."/>
            <person name="Riley R."/>
            <person name="Clum A."/>
            <person name="Lindquist E."/>
            <person name="Ence D."/>
            <person name="Campbell M."/>
            <person name="Kronenberg Z."/>
            <person name="Feau N."/>
            <person name="Dhillon B."/>
            <person name="Hamelin R."/>
            <person name="Burleigh J."/>
            <person name="Smith J."/>
            <person name="Yandell M."/>
            <person name="Nelson C."/>
            <person name="Grigoriev I."/>
            <person name="Davis J."/>
        </authorList>
    </citation>
    <scope>NUCLEOTIDE SEQUENCE</scope>
    <source>
        <strain evidence="2">G11</strain>
    </source>
</reference>
<comment type="caution">
    <text evidence="2">The sequence shown here is derived from an EMBL/GenBank/DDBJ whole genome shotgun (WGS) entry which is preliminary data.</text>
</comment>
<name>A0A9P6NC32_9BASI</name>
<proteinExistence type="predicted"/>
<dbReference type="EMBL" id="MU167327">
    <property type="protein sequence ID" value="KAG0143158.1"/>
    <property type="molecule type" value="Genomic_DNA"/>
</dbReference>